<protein>
    <submittedName>
        <fullName evidence="1">Uncharacterized protein</fullName>
    </submittedName>
</protein>
<name>A0A501QLL8_9FLAO</name>
<sequence>MATKNVTKAIVVICLLIASSCKVKNNDATDRVRSYKVITIDSISNVYIIRVKEQQKYFKIVSQKSIDSPINCNKIKVGKTYSFNLTSLFIEREKLPVNIDAVDFQGQSIELEKDSIYDIHKSENLRGLCFIRK</sequence>
<gene>
    <name evidence="1" type="ORF">FJA49_00265</name>
</gene>
<organism evidence="1 2">
    <name type="scientific">Flavobacterium microcysteis</name>
    <dbReference type="NCBI Taxonomy" id="2596891"/>
    <lineage>
        <taxon>Bacteria</taxon>
        <taxon>Pseudomonadati</taxon>
        <taxon>Bacteroidota</taxon>
        <taxon>Flavobacteriia</taxon>
        <taxon>Flavobacteriales</taxon>
        <taxon>Flavobacteriaceae</taxon>
        <taxon>Flavobacterium</taxon>
    </lineage>
</organism>
<dbReference type="PROSITE" id="PS51257">
    <property type="entry name" value="PROKAR_LIPOPROTEIN"/>
    <property type="match status" value="1"/>
</dbReference>
<dbReference type="OrthoDB" id="1260929at2"/>
<keyword evidence="2" id="KW-1185">Reference proteome</keyword>
<accession>A0A501QLL8</accession>
<dbReference type="RefSeq" id="WP_139997649.1">
    <property type="nucleotide sequence ID" value="NZ_VFJE01000045.1"/>
</dbReference>
<reference evidence="1 2" key="2">
    <citation type="submission" date="2019-06" db="EMBL/GenBank/DDBJ databases">
        <authorList>
            <person name="Seo Y."/>
        </authorList>
    </citation>
    <scope>NUCLEOTIDE SEQUENCE [LARGE SCALE GENOMIC DNA]</scope>
    <source>
        <strain evidence="1 2">MaA-Y11</strain>
    </source>
</reference>
<comment type="caution">
    <text evidence="1">The sequence shown here is derived from an EMBL/GenBank/DDBJ whole genome shotgun (WGS) entry which is preliminary data.</text>
</comment>
<proteinExistence type="predicted"/>
<evidence type="ECO:0000313" key="1">
    <source>
        <dbReference type="EMBL" id="TPD73660.1"/>
    </source>
</evidence>
<dbReference type="AlphaFoldDB" id="A0A501QLL8"/>
<dbReference type="Proteomes" id="UP000319175">
    <property type="component" value="Unassembled WGS sequence"/>
</dbReference>
<dbReference type="EMBL" id="VFJE01000045">
    <property type="protein sequence ID" value="TPD73660.1"/>
    <property type="molecule type" value="Genomic_DNA"/>
</dbReference>
<reference evidence="1 2" key="1">
    <citation type="submission" date="2019-06" db="EMBL/GenBank/DDBJ databases">
        <title>Flavobacterium sp. MaA-Y11 from geoumgang.</title>
        <authorList>
            <person name="Jeong S."/>
        </authorList>
    </citation>
    <scope>NUCLEOTIDE SEQUENCE [LARGE SCALE GENOMIC DNA]</scope>
    <source>
        <strain evidence="1 2">MaA-Y11</strain>
    </source>
</reference>
<evidence type="ECO:0000313" key="2">
    <source>
        <dbReference type="Proteomes" id="UP000319175"/>
    </source>
</evidence>